<gene>
    <name evidence="1" type="ORF">METZ01_LOCUS41379</name>
</gene>
<reference evidence="1" key="1">
    <citation type="submission" date="2018-05" db="EMBL/GenBank/DDBJ databases">
        <authorList>
            <person name="Lanie J.A."/>
            <person name="Ng W.-L."/>
            <person name="Kazmierczak K.M."/>
            <person name="Andrzejewski T.M."/>
            <person name="Davidsen T.M."/>
            <person name="Wayne K.J."/>
            <person name="Tettelin H."/>
            <person name="Glass J.I."/>
            <person name="Rusch D."/>
            <person name="Podicherti R."/>
            <person name="Tsui H.-C.T."/>
            <person name="Winkler M.E."/>
        </authorList>
    </citation>
    <scope>NUCLEOTIDE SEQUENCE</scope>
</reference>
<dbReference type="Pfam" id="PF11013">
    <property type="entry name" value="DUF2851"/>
    <property type="match status" value="1"/>
</dbReference>
<protein>
    <recommendedName>
        <fullName evidence="2">DUF2851 domain-containing protein</fullName>
    </recommendedName>
</protein>
<organism evidence="1">
    <name type="scientific">marine metagenome</name>
    <dbReference type="NCBI Taxonomy" id="408172"/>
    <lineage>
        <taxon>unclassified sequences</taxon>
        <taxon>metagenomes</taxon>
        <taxon>ecological metagenomes</taxon>
    </lineage>
</organism>
<proteinExistence type="predicted"/>
<dbReference type="AlphaFoldDB" id="A0A381R9U9"/>
<dbReference type="EMBL" id="UINC01001774">
    <property type="protein sequence ID" value="SUZ88525.1"/>
    <property type="molecule type" value="Genomic_DNA"/>
</dbReference>
<dbReference type="InterPro" id="IPR021272">
    <property type="entry name" value="DUF2851"/>
</dbReference>
<sequence length="470" mass="54601">MLNKLSISEMAIQQIWAEQDFSKKNLRTVCGLAVKIEFAGWHNSGSGPDFQEARLQIGEHTLFGAVEIHVDSSEWYAHQHEKNPDYNSVVLHVVLYNSGKRLIKREDNCEIPELELASFINKTPSTSETEARADLKLFGELPGRCGVTAVEHGAKALKKIIGHAAELRIQEKMQLLLKRWDEQHPEELLFQLLFKSLGYSPFAQVFEELAKQFQFSELRPLFRQPQRTTRTLVLSRWFGACGLFSTEHTIADPSVRHEFLQWKTAWQKLPEQPQVSRKFSQTFRPQNTPERRLLGMFHHLYRVANEGLLKRWLLVFRNLSQFADEKELRRQALSETEKLFSTPDWEVWRQHLVLGKSKQAYSSQLIGKDRQIIVWANAVLPFFLAYARHENEPELEKLLYRLFMVLPAEASNSKIRFMEKRLWFSELPKSPILKLNTFGNRQGLIQIQHDFCRNFNQGCVSCELPGILAS</sequence>
<name>A0A381R9U9_9ZZZZ</name>
<evidence type="ECO:0000313" key="1">
    <source>
        <dbReference type="EMBL" id="SUZ88525.1"/>
    </source>
</evidence>
<accession>A0A381R9U9</accession>
<evidence type="ECO:0008006" key="2">
    <source>
        <dbReference type="Google" id="ProtNLM"/>
    </source>
</evidence>